<proteinExistence type="predicted"/>
<feature type="transmembrane region" description="Helical" evidence="1">
    <location>
        <begin position="7"/>
        <end position="29"/>
    </location>
</feature>
<dbReference type="RefSeq" id="WP_101073044.1">
    <property type="nucleotide sequence ID" value="NZ_PISP01000002.1"/>
</dbReference>
<keyword evidence="1" id="KW-0812">Transmembrane</keyword>
<keyword evidence="3" id="KW-1185">Reference proteome</keyword>
<organism evidence="2 3">
    <name type="scientific">Rhodohalobacter barkolensis</name>
    <dbReference type="NCBI Taxonomy" id="2053187"/>
    <lineage>
        <taxon>Bacteria</taxon>
        <taxon>Pseudomonadati</taxon>
        <taxon>Balneolota</taxon>
        <taxon>Balneolia</taxon>
        <taxon>Balneolales</taxon>
        <taxon>Balneolaceae</taxon>
        <taxon>Rhodohalobacter</taxon>
    </lineage>
</organism>
<evidence type="ECO:0000313" key="2">
    <source>
        <dbReference type="EMBL" id="PKD43503.1"/>
    </source>
</evidence>
<gene>
    <name evidence="2" type="ORF">CWD77_08000</name>
</gene>
<name>A0A2N0VH52_9BACT</name>
<dbReference type="Proteomes" id="UP000233398">
    <property type="component" value="Unassembled WGS sequence"/>
</dbReference>
<keyword evidence="1" id="KW-0472">Membrane</keyword>
<evidence type="ECO:0000256" key="1">
    <source>
        <dbReference type="SAM" id="Phobius"/>
    </source>
</evidence>
<comment type="caution">
    <text evidence="2">The sequence shown here is derived from an EMBL/GenBank/DDBJ whole genome shotgun (WGS) entry which is preliminary data.</text>
</comment>
<sequence length="167" mass="18492">MMGYTEVIQVMGAMIIFALVLTTANRFMLNNDTVRVSSEVEVRAVSIAQDLIEFSKTVPFDQATAGNTVPDDVPDDFVNGNPISTTTATNRQTIDSFEELNEYSETLNTDLGEFEVTSIIEYMDPADLTSNAPTSATIYKRISVTVSNESMMNDVNLSYIRVYNNTN</sequence>
<reference evidence="2 3" key="1">
    <citation type="submission" date="2017-11" db="EMBL/GenBank/DDBJ databases">
        <title>Rhodohalobacter 15182 sp. nov., isolated from a salt lake.</title>
        <authorList>
            <person name="Han S."/>
        </authorList>
    </citation>
    <scope>NUCLEOTIDE SEQUENCE [LARGE SCALE GENOMIC DNA]</scope>
    <source>
        <strain evidence="2 3">15182</strain>
    </source>
</reference>
<protein>
    <submittedName>
        <fullName evidence="2">Uncharacterized protein</fullName>
    </submittedName>
</protein>
<accession>A0A2N0VH52</accession>
<dbReference type="EMBL" id="PISP01000002">
    <property type="protein sequence ID" value="PKD43503.1"/>
    <property type="molecule type" value="Genomic_DNA"/>
</dbReference>
<keyword evidence="1" id="KW-1133">Transmembrane helix</keyword>
<evidence type="ECO:0000313" key="3">
    <source>
        <dbReference type="Proteomes" id="UP000233398"/>
    </source>
</evidence>
<dbReference type="AlphaFoldDB" id="A0A2N0VH52"/>
<dbReference type="OrthoDB" id="1524404at2"/>